<name>A0A7L9FHP1_9CREN</name>
<keyword evidence="3" id="KW-1185">Reference proteome</keyword>
<sequence>MPRACFSEKPITPPNPVGHPLAGYITRTGKSQGVHDDIFARVVIIEDSGRLVVAVSLDLLGVDNQMYSDILRIANQTFGNNILIISATHTHSAPATLFRSPLLTFCEDVFDPDSYSHFLGVIENLFSETNPVQPSSIYLCKSLVQGVATDRNNPMRYQTLPAYSLIFTTTSSEILLFNTGIHPTVLGPENLLISSDFIGYTVERLKSLSVLKGVLFFNGAAGNISTRFTRKSQTFDEARRIGYLLADQIEAKPENCTTLSGDISYKYEEVEAELTNPEEILSTLKSELPATGSNRVRESMHEGLMLLSKLIDCPGYPSRDIARLQLLRMEDTSIVTVPFEVHMNVYEELAEVAEKKGVKNLLLFSYTNGYLGYLSNPEEGVFYERLAQFVSESSFEKIKKSIVDLL</sequence>
<organism evidence="2 3">
    <name type="scientific">Infirmifilum lucidum</name>
    <dbReference type="NCBI Taxonomy" id="2776706"/>
    <lineage>
        <taxon>Archaea</taxon>
        <taxon>Thermoproteota</taxon>
        <taxon>Thermoprotei</taxon>
        <taxon>Thermofilales</taxon>
        <taxon>Thermofilaceae</taxon>
        <taxon>Infirmifilum</taxon>
    </lineage>
</organism>
<proteinExistence type="predicted"/>
<gene>
    <name evidence="2" type="ORF">IG193_01885</name>
</gene>
<dbReference type="Proteomes" id="UP000594121">
    <property type="component" value="Chromosome"/>
</dbReference>
<dbReference type="RefSeq" id="WP_192819209.1">
    <property type="nucleotide sequence ID" value="NZ_CP062310.1"/>
</dbReference>
<dbReference type="GeneID" id="59148607"/>
<accession>A0A7L9FHP1</accession>
<dbReference type="InParanoid" id="A0A7L9FHP1"/>
<evidence type="ECO:0000313" key="3">
    <source>
        <dbReference type="Proteomes" id="UP000594121"/>
    </source>
</evidence>
<evidence type="ECO:0000313" key="2">
    <source>
        <dbReference type="EMBL" id="QOJ79237.1"/>
    </source>
</evidence>
<dbReference type="InterPro" id="IPR031329">
    <property type="entry name" value="NEUT/ALK_ceramidase_N"/>
</dbReference>
<dbReference type="KEGG" id="thel:IG193_01885"/>
<feature type="domain" description="Neutral/alkaline non-lysosomal ceramidase N-terminal" evidence="1">
    <location>
        <begin position="17"/>
        <end position="200"/>
    </location>
</feature>
<dbReference type="AlphaFoldDB" id="A0A7L9FHP1"/>
<dbReference type="EMBL" id="CP062310">
    <property type="protein sequence ID" value="QOJ79237.1"/>
    <property type="molecule type" value="Genomic_DNA"/>
</dbReference>
<protein>
    <submittedName>
        <fullName evidence="2">Neutral/alkaline non-lysosomal ceramidase N-terminal domain-containing protein</fullName>
    </submittedName>
</protein>
<dbReference type="Pfam" id="PF04734">
    <property type="entry name" value="Ceramidase_alk"/>
    <property type="match status" value="1"/>
</dbReference>
<evidence type="ECO:0000259" key="1">
    <source>
        <dbReference type="Pfam" id="PF04734"/>
    </source>
</evidence>
<reference evidence="2 3" key="1">
    <citation type="submission" date="2020-10" db="EMBL/GenBank/DDBJ databases">
        <title>Thermofilum lucidum 3507LT sp. nov. a novel member of Thermofilaceae family isolated from Chile hot spring, and proposal of description order Thermofilales.</title>
        <authorList>
            <person name="Zayulina K.S."/>
            <person name="Elcheninov A.G."/>
            <person name="Toshchakov S.V."/>
            <person name="Kublanov I.V."/>
        </authorList>
    </citation>
    <scope>NUCLEOTIDE SEQUENCE [LARGE SCALE GENOMIC DNA]</scope>
    <source>
        <strain evidence="2 3">3507LT</strain>
    </source>
</reference>